<dbReference type="SUPFAM" id="SSF52540">
    <property type="entry name" value="P-loop containing nucleoside triphosphate hydrolases"/>
    <property type="match status" value="1"/>
</dbReference>
<proteinExistence type="predicted"/>
<dbReference type="CDD" id="cd03216">
    <property type="entry name" value="ABC_Carb_Monos_I"/>
    <property type="match status" value="1"/>
</dbReference>
<dbReference type="PANTHER" id="PTHR43790">
    <property type="entry name" value="CARBOHYDRATE TRANSPORT ATP-BINDING PROTEIN MG119-RELATED"/>
    <property type="match status" value="1"/>
</dbReference>
<dbReference type="InterPro" id="IPR003439">
    <property type="entry name" value="ABC_transporter-like_ATP-bd"/>
</dbReference>
<dbReference type="AlphaFoldDB" id="A0A8G2CN35"/>
<dbReference type="InterPro" id="IPR003593">
    <property type="entry name" value="AAA+_ATPase"/>
</dbReference>
<comment type="caution">
    <text evidence="4">The sequence shown here is derived from an EMBL/GenBank/DDBJ whole genome shotgun (WGS) entry which is preliminary data.</text>
</comment>
<dbReference type="GO" id="GO:0016887">
    <property type="term" value="F:ATP hydrolysis activity"/>
    <property type="evidence" value="ECO:0007669"/>
    <property type="project" value="InterPro"/>
</dbReference>
<gene>
    <name evidence="4" type="ORF">SAMN05421828_12638</name>
</gene>
<evidence type="ECO:0000256" key="1">
    <source>
        <dbReference type="ARBA" id="ARBA00022741"/>
    </source>
</evidence>
<dbReference type="Proteomes" id="UP000186308">
    <property type="component" value="Unassembled WGS sequence"/>
</dbReference>
<evidence type="ECO:0000259" key="3">
    <source>
        <dbReference type="PROSITE" id="PS50893"/>
    </source>
</evidence>
<dbReference type="Gene3D" id="3.40.50.300">
    <property type="entry name" value="P-loop containing nucleotide triphosphate hydrolases"/>
    <property type="match status" value="1"/>
</dbReference>
<evidence type="ECO:0000313" key="4">
    <source>
        <dbReference type="EMBL" id="SIR36260.1"/>
    </source>
</evidence>
<dbReference type="EMBL" id="FTNE01000026">
    <property type="protein sequence ID" value="SIR36260.1"/>
    <property type="molecule type" value="Genomic_DNA"/>
</dbReference>
<keyword evidence="5" id="KW-1185">Reference proteome</keyword>
<evidence type="ECO:0000256" key="2">
    <source>
        <dbReference type="ARBA" id="ARBA00022840"/>
    </source>
</evidence>
<dbReference type="PROSITE" id="PS00211">
    <property type="entry name" value="ABC_TRANSPORTER_1"/>
    <property type="match status" value="1"/>
</dbReference>
<organism evidence="4 5">
    <name type="scientific">Acidiphilium rubrum</name>
    <dbReference type="NCBI Taxonomy" id="526"/>
    <lineage>
        <taxon>Bacteria</taxon>
        <taxon>Pseudomonadati</taxon>
        <taxon>Pseudomonadota</taxon>
        <taxon>Alphaproteobacteria</taxon>
        <taxon>Acetobacterales</taxon>
        <taxon>Acidocellaceae</taxon>
        <taxon>Acidiphilium</taxon>
    </lineage>
</organism>
<dbReference type="RefSeq" id="WP_029312745.1">
    <property type="nucleotide sequence ID" value="NZ_DAOMCH010000042.1"/>
</dbReference>
<dbReference type="InterPro" id="IPR017871">
    <property type="entry name" value="ABC_transporter-like_CS"/>
</dbReference>
<dbReference type="InterPro" id="IPR050107">
    <property type="entry name" value="ABC_carbohydrate_import_ATPase"/>
</dbReference>
<keyword evidence="2 4" id="KW-0067">ATP-binding</keyword>
<dbReference type="OrthoDB" id="7157922at2"/>
<dbReference type="InterPro" id="IPR027417">
    <property type="entry name" value="P-loop_NTPase"/>
</dbReference>
<sequence length="252" mass="27427">MSTEALRAADITKNFGNISALSGISLHVNKGEVLGILGDNGAGKSTLMKIITGYHKPSSGQMFINGEAVTLTSVDHARSLGIECVYQDLALVNTLPIYHNMFLNRELRNRFGMLDHGAMRKRAAAALDDIGVQVPSVDDEVAMLSGGQRQAIAIARAVYSNAKILLLDEPLAAMGAREAGLIIDLIQRQQARGDISIIMIMHNYAQTLEIADRIMMMQRGTVTFEGNARDTSVEALLDIVRREYRAMRAAAQ</sequence>
<accession>A0A8G2CN35</accession>
<name>A0A8G2CN35_ACIRU</name>
<dbReference type="SMART" id="SM00382">
    <property type="entry name" value="AAA"/>
    <property type="match status" value="1"/>
</dbReference>
<feature type="domain" description="ABC transporter" evidence="3">
    <location>
        <begin position="6"/>
        <end position="244"/>
    </location>
</feature>
<evidence type="ECO:0000313" key="5">
    <source>
        <dbReference type="Proteomes" id="UP000186308"/>
    </source>
</evidence>
<protein>
    <submittedName>
        <fullName evidence="4">Monosaccharide ABC transporter ATP-binding protein, CUT2 family</fullName>
    </submittedName>
</protein>
<dbReference type="GO" id="GO:0005524">
    <property type="term" value="F:ATP binding"/>
    <property type="evidence" value="ECO:0007669"/>
    <property type="project" value="UniProtKB-KW"/>
</dbReference>
<reference evidence="4 5" key="1">
    <citation type="submission" date="2017-01" db="EMBL/GenBank/DDBJ databases">
        <authorList>
            <person name="Varghese N."/>
            <person name="Submissions S."/>
        </authorList>
    </citation>
    <scope>NUCLEOTIDE SEQUENCE [LARGE SCALE GENOMIC DNA]</scope>
    <source>
        <strain evidence="4 5">ATCC 35905</strain>
    </source>
</reference>
<dbReference type="PANTHER" id="PTHR43790:SF8">
    <property type="entry name" value="SUGAR ABC TRANSPORTER ATP-BINDING PROTEIN"/>
    <property type="match status" value="1"/>
</dbReference>
<dbReference type="PROSITE" id="PS50893">
    <property type="entry name" value="ABC_TRANSPORTER_2"/>
    <property type="match status" value="1"/>
</dbReference>
<dbReference type="Pfam" id="PF00005">
    <property type="entry name" value="ABC_tran"/>
    <property type="match status" value="1"/>
</dbReference>
<keyword evidence="1" id="KW-0547">Nucleotide-binding</keyword>